<reference evidence="1 2" key="1">
    <citation type="submission" date="2019-04" db="EMBL/GenBank/DDBJ databases">
        <title>Flavobacterium sp. nov. isolated from construction timber.</title>
        <authorList>
            <person name="Lin S.-Y."/>
            <person name="Chang C.-T."/>
            <person name="Young C.-C."/>
        </authorList>
    </citation>
    <scope>NUCLEOTIDE SEQUENCE [LARGE SCALE GENOMIC DNA]</scope>
    <source>
        <strain evidence="1 2">CC-CTC003</strain>
    </source>
</reference>
<proteinExistence type="predicted"/>
<dbReference type="AlphaFoldDB" id="A0A4S4A0H4"/>
<name>A0A4S4A0H4_9FLAO</name>
<keyword evidence="2" id="KW-1185">Reference proteome</keyword>
<evidence type="ECO:0000313" key="2">
    <source>
        <dbReference type="Proteomes" id="UP000307507"/>
    </source>
</evidence>
<dbReference type="OrthoDB" id="1269134at2"/>
<accession>A0A4S4A0H4</accession>
<dbReference type="Proteomes" id="UP000307507">
    <property type="component" value="Unassembled WGS sequence"/>
</dbReference>
<organism evidence="1 2">
    <name type="scientific">Flavobacterium supellecticarium</name>
    <dbReference type="NCBI Taxonomy" id="2565924"/>
    <lineage>
        <taxon>Bacteria</taxon>
        <taxon>Pseudomonadati</taxon>
        <taxon>Bacteroidota</taxon>
        <taxon>Flavobacteriia</taxon>
        <taxon>Flavobacteriales</taxon>
        <taxon>Flavobacteriaceae</taxon>
        <taxon>Flavobacterium</taxon>
    </lineage>
</organism>
<dbReference type="RefSeq" id="WP_136402788.1">
    <property type="nucleotide sequence ID" value="NZ_SSNZ01000002.1"/>
</dbReference>
<evidence type="ECO:0000313" key="1">
    <source>
        <dbReference type="EMBL" id="THF51804.1"/>
    </source>
</evidence>
<protein>
    <submittedName>
        <fullName evidence="1">Uncharacterized protein</fullName>
    </submittedName>
</protein>
<comment type="caution">
    <text evidence="1">The sequence shown here is derived from an EMBL/GenBank/DDBJ whole genome shotgun (WGS) entry which is preliminary data.</text>
</comment>
<gene>
    <name evidence="1" type="ORF">E6C50_08595</name>
</gene>
<dbReference type="EMBL" id="SSNZ01000002">
    <property type="protein sequence ID" value="THF51804.1"/>
    <property type="molecule type" value="Genomic_DNA"/>
</dbReference>
<sequence>METTFDIDEQKLLHFLASIKVNDACGGHTDFWEWHNETEALKTNLTKIGQIAIQPGEKQWEAPYWGQDAKIRFDCYPYYGCDLYQCQKCHTVFFYYVELGGHGPQKRYRVVRKVLIDLESLTPKHQIIIDYKGMDYIMYKNPDLTYGLLISKTIGVGIDVYHQLSKEEQERYLKDGIESLNDRLKDMDVNYTNYKVTSWR</sequence>